<evidence type="ECO:0000313" key="1">
    <source>
        <dbReference type="EMBL" id="TFK56918.1"/>
    </source>
</evidence>
<reference evidence="1 2" key="1">
    <citation type="journal article" date="2019" name="Nat. Ecol. Evol.">
        <title>Megaphylogeny resolves global patterns of mushroom evolution.</title>
        <authorList>
            <person name="Varga T."/>
            <person name="Krizsan K."/>
            <person name="Foldi C."/>
            <person name="Dima B."/>
            <person name="Sanchez-Garcia M."/>
            <person name="Sanchez-Ramirez S."/>
            <person name="Szollosi G.J."/>
            <person name="Szarkandi J.G."/>
            <person name="Papp V."/>
            <person name="Albert L."/>
            <person name="Andreopoulos W."/>
            <person name="Angelini C."/>
            <person name="Antonin V."/>
            <person name="Barry K.W."/>
            <person name="Bougher N.L."/>
            <person name="Buchanan P."/>
            <person name="Buyck B."/>
            <person name="Bense V."/>
            <person name="Catcheside P."/>
            <person name="Chovatia M."/>
            <person name="Cooper J."/>
            <person name="Damon W."/>
            <person name="Desjardin D."/>
            <person name="Finy P."/>
            <person name="Geml J."/>
            <person name="Haridas S."/>
            <person name="Hughes K."/>
            <person name="Justo A."/>
            <person name="Karasinski D."/>
            <person name="Kautmanova I."/>
            <person name="Kiss B."/>
            <person name="Kocsube S."/>
            <person name="Kotiranta H."/>
            <person name="LaButti K.M."/>
            <person name="Lechner B.E."/>
            <person name="Liimatainen K."/>
            <person name="Lipzen A."/>
            <person name="Lukacs Z."/>
            <person name="Mihaltcheva S."/>
            <person name="Morgado L.N."/>
            <person name="Niskanen T."/>
            <person name="Noordeloos M.E."/>
            <person name="Ohm R.A."/>
            <person name="Ortiz-Santana B."/>
            <person name="Ovrebo C."/>
            <person name="Racz N."/>
            <person name="Riley R."/>
            <person name="Savchenko A."/>
            <person name="Shiryaev A."/>
            <person name="Soop K."/>
            <person name="Spirin V."/>
            <person name="Szebenyi C."/>
            <person name="Tomsovsky M."/>
            <person name="Tulloss R.E."/>
            <person name="Uehling J."/>
            <person name="Grigoriev I.V."/>
            <person name="Vagvolgyi C."/>
            <person name="Papp T."/>
            <person name="Martin F.M."/>
            <person name="Miettinen O."/>
            <person name="Hibbett D.S."/>
            <person name="Nagy L.G."/>
        </authorList>
    </citation>
    <scope>NUCLEOTIDE SEQUENCE [LARGE SCALE GENOMIC DNA]</scope>
    <source>
        <strain evidence="1 2">OMC1185</strain>
    </source>
</reference>
<organism evidence="1 2">
    <name type="scientific">Heliocybe sulcata</name>
    <dbReference type="NCBI Taxonomy" id="5364"/>
    <lineage>
        <taxon>Eukaryota</taxon>
        <taxon>Fungi</taxon>
        <taxon>Dikarya</taxon>
        <taxon>Basidiomycota</taxon>
        <taxon>Agaricomycotina</taxon>
        <taxon>Agaricomycetes</taxon>
        <taxon>Gloeophyllales</taxon>
        <taxon>Gloeophyllaceae</taxon>
        <taxon>Heliocybe</taxon>
    </lineage>
</organism>
<dbReference type="EMBL" id="ML213503">
    <property type="protein sequence ID" value="TFK56918.1"/>
    <property type="molecule type" value="Genomic_DNA"/>
</dbReference>
<sequence>MDVNDRFTWLLHLSSFAFLRCWAWFTGKMDIVHALLQAFSLYDVDSISALIVNPFSILIRGHCERGEITLFAVRK</sequence>
<keyword evidence="2" id="KW-1185">Reference proteome</keyword>
<accession>A0A5C3NL87</accession>
<name>A0A5C3NL87_9AGAM</name>
<evidence type="ECO:0000313" key="2">
    <source>
        <dbReference type="Proteomes" id="UP000305948"/>
    </source>
</evidence>
<dbReference type="AlphaFoldDB" id="A0A5C3NL87"/>
<gene>
    <name evidence="1" type="ORF">OE88DRAFT_1650434</name>
</gene>
<dbReference type="Proteomes" id="UP000305948">
    <property type="component" value="Unassembled WGS sequence"/>
</dbReference>
<protein>
    <submittedName>
        <fullName evidence="1">Uncharacterized protein</fullName>
    </submittedName>
</protein>
<proteinExistence type="predicted"/>